<dbReference type="InterPro" id="IPR020894">
    <property type="entry name" value="Cadherin_CS"/>
</dbReference>
<dbReference type="PANTHER" id="PTHR24028:SF146">
    <property type="entry name" value="CADHERIN 96CB, ISOFORM D-RELATED"/>
    <property type="match status" value="1"/>
</dbReference>
<dbReference type="PROSITE" id="PS00232">
    <property type="entry name" value="CADHERIN_1"/>
    <property type="match status" value="3"/>
</dbReference>
<keyword evidence="7" id="KW-0130">Cell adhesion</keyword>
<dbReference type="FunFam" id="2.60.40.60:FF:000033">
    <property type="entry name" value="FAT atypical cadherin 1"/>
    <property type="match status" value="1"/>
</dbReference>
<dbReference type="OrthoDB" id="6252479at2759"/>
<dbReference type="EMBL" id="AMQN01011556">
    <property type="status" value="NOT_ANNOTATED_CDS"/>
    <property type="molecule type" value="Genomic_DNA"/>
</dbReference>
<dbReference type="Gene3D" id="2.60.40.60">
    <property type="entry name" value="Cadherins"/>
    <property type="match status" value="7"/>
</dbReference>
<dbReference type="SMART" id="SM00112">
    <property type="entry name" value="CA"/>
    <property type="match status" value="7"/>
</dbReference>
<feature type="domain" description="Cadherin" evidence="12">
    <location>
        <begin position="656"/>
        <end position="750"/>
    </location>
</feature>
<evidence type="ECO:0000256" key="11">
    <source>
        <dbReference type="PROSITE-ProRule" id="PRU00043"/>
    </source>
</evidence>
<sequence>SDSALRYTITEDLAADSLIGNIMQDRQMADSHNSSQYSFRIVPQDGNSIAESMFQVNSLGELRSAVLIDREMVCAQLASCDVQLNVVIQLAEYFEIQQVQIEILDINDNAPTFEVETISQTISEGAAVGSTLALRAAYDPDSPKFGVQFYQPVSDSISPFKLSYSDTDTDEIYLILQHELDRESEDMLTLRVYASDGGTPPKSASVTVNIEIQDINDNSPAFDKKTFDVDVQEDLGIGEVVTTITADDPDLGDNGAIAYRFSSRTQDYYNEIFQIDRDSGEIVLLASLDYESVSSYTLNVVAENLSPGATSGETLVKINVQDVNDNAPEISIETVIPPVDGLPVVEVNEAVSVGHFVAYFVAADADSEQNGAVTCSLKDSSNSFDLVLMGATDFKIVTTHVLDRESVDHYVLTITCKDQGSVAKSSAQELYVRVIDSNDNPPAFDLAVYHSGLAVNSSIGSLIAHVHATDQDIGQNGDIQYGIARGGDGRVNIDAANGTVNLADTLDDNQKWLNFTVFAIDNGNRQLSGEATVTVQIFDENELVPHFTSTVYAFSVEENAHIGTSVGLVKLLNPIFPNFKPFRFEISKTKNTAFSIEESSGLIRSSSSIDREEKDVYNLQVMAQSITNEHAITSIATVTIRITDQNDQLPYFIFPSKRNNTIYINHDTQPAQTIVTISAKDADSGKNSALSYSIFAGDPLEYFTLGQQTGHLVLAQDLRAVDPQKFSLTIKATDQGSPSLSEETTLNVILRSSSA</sequence>
<dbReference type="FunFam" id="2.60.40.60:FF:000007">
    <property type="entry name" value="Protocadherin alpha 2"/>
    <property type="match status" value="1"/>
</dbReference>
<evidence type="ECO:0000313" key="13">
    <source>
        <dbReference type="EMBL" id="ELT96060.1"/>
    </source>
</evidence>
<dbReference type="AlphaFoldDB" id="R7TYL2"/>
<evidence type="ECO:0000259" key="12">
    <source>
        <dbReference type="PROSITE" id="PS50268"/>
    </source>
</evidence>
<dbReference type="PANTHER" id="PTHR24028">
    <property type="entry name" value="CADHERIN-87A"/>
    <property type="match status" value="1"/>
</dbReference>
<feature type="domain" description="Cadherin" evidence="12">
    <location>
        <begin position="548"/>
        <end position="652"/>
    </location>
</feature>
<protein>
    <recommendedName>
        <fullName evidence="12">Cadherin domain-containing protein</fullName>
    </recommendedName>
</protein>
<dbReference type="STRING" id="283909.R7TYL2"/>
<keyword evidence="10" id="KW-0325">Glycoprotein</keyword>
<keyword evidence="5" id="KW-0677">Repeat</keyword>
<evidence type="ECO:0000256" key="9">
    <source>
        <dbReference type="ARBA" id="ARBA00023136"/>
    </source>
</evidence>
<keyword evidence="8" id="KW-1133">Transmembrane helix</keyword>
<feature type="domain" description="Cadherin" evidence="12">
    <location>
        <begin position="445"/>
        <end position="547"/>
    </location>
</feature>
<evidence type="ECO:0000313" key="14">
    <source>
        <dbReference type="EnsemblMetazoa" id="CapteP72172"/>
    </source>
</evidence>
<evidence type="ECO:0000256" key="3">
    <source>
        <dbReference type="ARBA" id="ARBA00022692"/>
    </source>
</evidence>
<dbReference type="InterPro" id="IPR013164">
    <property type="entry name" value="Cadherin_N"/>
</dbReference>
<dbReference type="SUPFAM" id="SSF49313">
    <property type="entry name" value="Cadherin-like"/>
    <property type="match status" value="6"/>
</dbReference>
<keyword evidence="3" id="KW-0812">Transmembrane</keyword>
<evidence type="ECO:0000256" key="5">
    <source>
        <dbReference type="ARBA" id="ARBA00022737"/>
    </source>
</evidence>
<dbReference type="FunFam" id="2.60.40.60:FF:000116">
    <property type="entry name" value="Dachsous cadherin-related 2"/>
    <property type="match status" value="1"/>
</dbReference>
<dbReference type="CDD" id="cd11304">
    <property type="entry name" value="Cadherin_repeat"/>
    <property type="match status" value="7"/>
</dbReference>
<gene>
    <name evidence="13" type="ORF">CAPTEDRAFT_72172</name>
</gene>
<dbReference type="PRINTS" id="PR00205">
    <property type="entry name" value="CADHERIN"/>
</dbReference>
<feature type="domain" description="Cadherin" evidence="12">
    <location>
        <begin position="114"/>
        <end position="222"/>
    </location>
</feature>
<evidence type="ECO:0000313" key="15">
    <source>
        <dbReference type="Proteomes" id="UP000014760"/>
    </source>
</evidence>
<dbReference type="PROSITE" id="PS50268">
    <property type="entry name" value="CADHERIN_2"/>
    <property type="match status" value="7"/>
</dbReference>
<proteinExistence type="predicted"/>
<feature type="domain" description="Cadherin" evidence="12">
    <location>
        <begin position="1"/>
        <end position="113"/>
    </location>
</feature>
<comment type="subcellular location">
    <subcellularLocation>
        <location evidence="1">Cell membrane</location>
        <topology evidence="1">Single-pass type I membrane protein</topology>
    </subcellularLocation>
</comment>
<dbReference type="InterPro" id="IPR050174">
    <property type="entry name" value="Protocadherin/Cadherin-CA"/>
</dbReference>
<evidence type="ECO:0000256" key="6">
    <source>
        <dbReference type="ARBA" id="ARBA00022837"/>
    </source>
</evidence>
<keyword evidence="6 11" id="KW-0106">Calcium</keyword>
<feature type="non-terminal residue" evidence="13">
    <location>
        <position position="1"/>
    </location>
</feature>
<feature type="domain" description="Cadherin" evidence="12">
    <location>
        <begin position="223"/>
        <end position="330"/>
    </location>
</feature>
<dbReference type="HOGENOM" id="CLU_006480_3_2_1"/>
<dbReference type="EMBL" id="KB308935">
    <property type="protein sequence ID" value="ELT96060.1"/>
    <property type="molecule type" value="Genomic_DNA"/>
</dbReference>
<reference evidence="13 15" key="2">
    <citation type="journal article" date="2013" name="Nature">
        <title>Insights into bilaterian evolution from three spiralian genomes.</title>
        <authorList>
            <person name="Simakov O."/>
            <person name="Marletaz F."/>
            <person name="Cho S.J."/>
            <person name="Edsinger-Gonzales E."/>
            <person name="Havlak P."/>
            <person name="Hellsten U."/>
            <person name="Kuo D.H."/>
            <person name="Larsson T."/>
            <person name="Lv J."/>
            <person name="Arendt D."/>
            <person name="Savage R."/>
            <person name="Osoegawa K."/>
            <person name="de Jong P."/>
            <person name="Grimwood J."/>
            <person name="Chapman J.A."/>
            <person name="Shapiro H."/>
            <person name="Aerts A."/>
            <person name="Otillar R.P."/>
            <person name="Terry A.Y."/>
            <person name="Boore J.L."/>
            <person name="Grigoriev I.V."/>
            <person name="Lindberg D.R."/>
            <person name="Seaver E.C."/>
            <person name="Weisblat D.A."/>
            <person name="Putnam N.H."/>
            <person name="Rokhsar D.S."/>
        </authorList>
    </citation>
    <scope>NUCLEOTIDE SEQUENCE</scope>
    <source>
        <strain evidence="13 15">I ESC-2004</strain>
    </source>
</reference>
<feature type="domain" description="Cadherin" evidence="12">
    <location>
        <begin position="345"/>
        <end position="444"/>
    </location>
</feature>
<keyword evidence="9" id="KW-0472">Membrane</keyword>
<reference evidence="14" key="3">
    <citation type="submission" date="2015-06" db="UniProtKB">
        <authorList>
            <consortium name="EnsemblMetazoa"/>
        </authorList>
    </citation>
    <scope>IDENTIFICATION</scope>
</reference>
<evidence type="ECO:0000256" key="4">
    <source>
        <dbReference type="ARBA" id="ARBA00022729"/>
    </source>
</evidence>
<keyword evidence="2" id="KW-1003">Cell membrane</keyword>
<evidence type="ECO:0000256" key="10">
    <source>
        <dbReference type="ARBA" id="ARBA00023180"/>
    </source>
</evidence>
<accession>R7TYL2</accession>
<organism evidence="13">
    <name type="scientific">Capitella teleta</name>
    <name type="common">Polychaete worm</name>
    <dbReference type="NCBI Taxonomy" id="283909"/>
    <lineage>
        <taxon>Eukaryota</taxon>
        <taxon>Metazoa</taxon>
        <taxon>Spiralia</taxon>
        <taxon>Lophotrochozoa</taxon>
        <taxon>Annelida</taxon>
        <taxon>Polychaeta</taxon>
        <taxon>Sedentaria</taxon>
        <taxon>Scolecida</taxon>
        <taxon>Capitellidae</taxon>
        <taxon>Capitella</taxon>
    </lineage>
</organism>
<dbReference type="Proteomes" id="UP000014760">
    <property type="component" value="Unassembled WGS sequence"/>
</dbReference>
<evidence type="ECO:0000256" key="2">
    <source>
        <dbReference type="ARBA" id="ARBA00022475"/>
    </source>
</evidence>
<evidence type="ECO:0000256" key="7">
    <source>
        <dbReference type="ARBA" id="ARBA00022889"/>
    </source>
</evidence>
<keyword evidence="15" id="KW-1185">Reference proteome</keyword>
<dbReference type="FunFam" id="2.60.40.60:FF:000092">
    <property type="entry name" value="Protocadherin 8"/>
    <property type="match status" value="1"/>
</dbReference>
<dbReference type="OMA" id="GTEQNCF"/>
<evidence type="ECO:0000256" key="1">
    <source>
        <dbReference type="ARBA" id="ARBA00004251"/>
    </source>
</evidence>
<evidence type="ECO:0000256" key="8">
    <source>
        <dbReference type="ARBA" id="ARBA00022989"/>
    </source>
</evidence>
<dbReference type="EnsemblMetazoa" id="CapteT72172">
    <property type="protein sequence ID" value="CapteP72172"/>
    <property type="gene ID" value="CapteG72172"/>
</dbReference>
<dbReference type="Pfam" id="PF08266">
    <property type="entry name" value="Cadherin_2"/>
    <property type="match status" value="1"/>
</dbReference>
<dbReference type="InterPro" id="IPR015919">
    <property type="entry name" value="Cadherin-like_sf"/>
</dbReference>
<dbReference type="GO" id="GO:0005509">
    <property type="term" value="F:calcium ion binding"/>
    <property type="evidence" value="ECO:0007669"/>
    <property type="project" value="UniProtKB-UniRule"/>
</dbReference>
<feature type="non-terminal residue" evidence="13">
    <location>
        <position position="755"/>
    </location>
</feature>
<dbReference type="GO" id="GO:0005886">
    <property type="term" value="C:plasma membrane"/>
    <property type="evidence" value="ECO:0007669"/>
    <property type="project" value="UniProtKB-SubCell"/>
</dbReference>
<name>R7TYL2_CAPTE</name>
<dbReference type="Pfam" id="PF00028">
    <property type="entry name" value="Cadherin"/>
    <property type="match status" value="6"/>
</dbReference>
<dbReference type="InterPro" id="IPR002126">
    <property type="entry name" value="Cadherin-like_dom"/>
</dbReference>
<keyword evidence="4" id="KW-0732">Signal</keyword>
<dbReference type="GO" id="GO:0007156">
    <property type="term" value="P:homophilic cell adhesion via plasma membrane adhesion molecules"/>
    <property type="evidence" value="ECO:0007669"/>
    <property type="project" value="InterPro"/>
</dbReference>
<dbReference type="FunFam" id="2.60.40.60:FF:000002">
    <property type="entry name" value="Protocadherin alpha 2"/>
    <property type="match status" value="1"/>
</dbReference>
<reference evidence="15" key="1">
    <citation type="submission" date="2012-12" db="EMBL/GenBank/DDBJ databases">
        <authorList>
            <person name="Hellsten U."/>
            <person name="Grimwood J."/>
            <person name="Chapman J.A."/>
            <person name="Shapiro H."/>
            <person name="Aerts A."/>
            <person name="Otillar R.P."/>
            <person name="Terry A.Y."/>
            <person name="Boore J.L."/>
            <person name="Simakov O."/>
            <person name="Marletaz F."/>
            <person name="Cho S.-J."/>
            <person name="Edsinger-Gonzales E."/>
            <person name="Havlak P."/>
            <person name="Kuo D.-H."/>
            <person name="Larsson T."/>
            <person name="Lv J."/>
            <person name="Arendt D."/>
            <person name="Savage R."/>
            <person name="Osoegawa K."/>
            <person name="de Jong P."/>
            <person name="Lindberg D.R."/>
            <person name="Seaver E.C."/>
            <person name="Weisblat D.A."/>
            <person name="Putnam N.H."/>
            <person name="Grigoriev I.V."/>
            <person name="Rokhsar D.S."/>
        </authorList>
    </citation>
    <scope>NUCLEOTIDE SEQUENCE</scope>
    <source>
        <strain evidence="15">I ESC-2004</strain>
    </source>
</reference>